<protein>
    <submittedName>
        <fullName evidence="2">Uncharacterized protein</fullName>
    </submittedName>
</protein>
<gene>
    <name evidence="2" type="ORF">CEXT_166031</name>
</gene>
<dbReference type="AlphaFoldDB" id="A0AAV4V8Q6"/>
<evidence type="ECO:0000313" key="2">
    <source>
        <dbReference type="EMBL" id="GIY65895.1"/>
    </source>
</evidence>
<accession>A0AAV4V8Q6</accession>
<organism evidence="2 3">
    <name type="scientific">Caerostris extrusa</name>
    <name type="common">Bark spider</name>
    <name type="synonym">Caerostris bankana</name>
    <dbReference type="NCBI Taxonomy" id="172846"/>
    <lineage>
        <taxon>Eukaryota</taxon>
        <taxon>Metazoa</taxon>
        <taxon>Ecdysozoa</taxon>
        <taxon>Arthropoda</taxon>
        <taxon>Chelicerata</taxon>
        <taxon>Arachnida</taxon>
        <taxon>Araneae</taxon>
        <taxon>Araneomorphae</taxon>
        <taxon>Entelegynae</taxon>
        <taxon>Araneoidea</taxon>
        <taxon>Araneidae</taxon>
        <taxon>Caerostris</taxon>
    </lineage>
</organism>
<comment type="caution">
    <text evidence="2">The sequence shown here is derived from an EMBL/GenBank/DDBJ whole genome shotgun (WGS) entry which is preliminary data.</text>
</comment>
<feature type="compositionally biased region" description="Pro residues" evidence="1">
    <location>
        <begin position="102"/>
        <end position="111"/>
    </location>
</feature>
<sequence length="111" mass="12112">MDVCITMELEWTPKTTCMSGAKPKTCPTGRYPKDASCQEYLPVSEEKRSPPDPLFVRVLGGTFSASTTLPPPGEKQRNHLSTTLPLPMRVVGSGHPFHPSQPSVPPPRLCP</sequence>
<proteinExistence type="predicted"/>
<evidence type="ECO:0000313" key="3">
    <source>
        <dbReference type="Proteomes" id="UP001054945"/>
    </source>
</evidence>
<evidence type="ECO:0000256" key="1">
    <source>
        <dbReference type="SAM" id="MobiDB-lite"/>
    </source>
</evidence>
<name>A0AAV4V8Q6_CAEEX</name>
<feature type="region of interest" description="Disordered" evidence="1">
    <location>
        <begin position="63"/>
        <end position="111"/>
    </location>
</feature>
<keyword evidence="3" id="KW-1185">Reference proteome</keyword>
<reference evidence="2 3" key="1">
    <citation type="submission" date="2021-06" db="EMBL/GenBank/DDBJ databases">
        <title>Caerostris extrusa draft genome.</title>
        <authorList>
            <person name="Kono N."/>
            <person name="Arakawa K."/>
        </authorList>
    </citation>
    <scope>NUCLEOTIDE SEQUENCE [LARGE SCALE GENOMIC DNA]</scope>
</reference>
<dbReference type="Proteomes" id="UP001054945">
    <property type="component" value="Unassembled WGS sequence"/>
</dbReference>
<dbReference type="EMBL" id="BPLR01014045">
    <property type="protein sequence ID" value="GIY65895.1"/>
    <property type="molecule type" value="Genomic_DNA"/>
</dbReference>